<comment type="caution">
    <text evidence="2">The sequence shown here is derived from an EMBL/GenBank/DDBJ whole genome shotgun (WGS) entry which is preliminary data.</text>
</comment>
<gene>
    <name evidence="2" type="ORF">EHV23_01015</name>
</gene>
<dbReference type="Proteomes" id="UP000270261">
    <property type="component" value="Unassembled WGS sequence"/>
</dbReference>
<keyword evidence="3" id="KW-1185">Reference proteome</keyword>
<proteinExistence type="predicted"/>
<protein>
    <recommendedName>
        <fullName evidence="4">DUF4852 domain-containing protein</fullName>
    </recommendedName>
</protein>
<name>A0A426FQI5_9BURK</name>
<evidence type="ECO:0000256" key="1">
    <source>
        <dbReference type="SAM" id="MobiDB-lite"/>
    </source>
</evidence>
<accession>A0A426FQI5</accession>
<feature type="region of interest" description="Disordered" evidence="1">
    <location>
        <begin position="82"/>
        <end position="107"/>
    </location>
</feature>
<dbReference type="RefSeq" id="WP_125094326.1">
    <property type="nucleotide sequence ID" value="NZ_RRUE01000001.1"/>
</dbReference>
<sequence length="352" mass="38086">MNAYPLASIGPVFQPCQEHGIIMNHHVHCSSRLRNLSGRAFITGALLALPLGVLAADSAQGTASAGSAVAKPSVQSTVQAATQVPSATARPDNSARYLNPPLYPGDDTLPSMERAARKVARMSAFDSGPNRERLYQRLHEKPADQLTDRHRIMLRYEPVYRESLATLQRGEVLAFEPMFRLVPDTKLTGMLLDRQVTSEAFYRSMSTRCRDVTKSTAGFSACVTGSFTGTVTDGLSGKSPAACQVIIGKDGTVSFTAAGKTYAPLRIRYRAAGADFTASGDIRVADIRMFTGWVSEGARRMQSMADVFRGERSQALDILIASAGGRRNVQMRFLNLDAAYGPDTEIVCAITQ</sequence>
<reference evidence="2 3" key="1">
    <citation type="submission" date="2018-11" db="EMBL/GenBank/DDBJ databases">
        <title>Genome sequencing of Lautropia sp. KCOM 2505 (= ChDC F240).</title>
        <authorList>
            <person name="Kook J.-K."/>
            <person name="Park S.-N."/>
            <person name="Lim Y.K."/>
        </authorList>
    </citation>
    <scope>NUCLEOTIDE SEQUENCE [LARGE SCALE GENOMIC DNA]</scope>
    <source>
        <strain evidence="2 3">KCOM 2505</strain>
    </source>
</reference>
<dbReference type="AlphaFoldDB" id="A0A426FQI5"/>
<evidence type="ECO:0008006" key="4">
    <source>
        <dbReference type="Google" id="ProtNLM"/>
    </source>
</evidence>
<evidence type="ECO:0000313" key="3">
    <source>
        <dbReference type="Proteomes" id="UP000270261"/>
    </source>
</evidence>
<dbReference type="EMBL" id="RRUE01000001">
    <property type="protein sequence ID" value="RRN44894.1"/>
    <property type="molecule type" value="Genomic_DNA"/>
</dbReference>
<organism evidence="2 3">
    <name type="scientific">Lautropia dentalis</name>
    <dbReference type="NCBI Taxonomy" id="2490857"/>
    <lineage>
        <taxon>Bacteria</taxon>
        <taxon>Pseudomonadati</taxon>
        <taxon>Pseudomonadota</taxon>
        <taxon>Betaproteobacteria</taxon>
        <taxon>Burkholderiales</taxon>
        <taxon>Burkholderiaceae</taxon>
        <taxon>Lautropia</taxon>
    </lineage>
</organism>
<evidence type="ECO:0000313" key="2">
    <source>
        <dbReference type="EMBL" id="RRN44894.1"/>
    </source>
</evidence>